<dbReference type="Pfam" id="PF13472">
    <property type="entry name" value="Lipase_GDSL_2"/>
    <property type="match status" value="1"/>
</dbReference>
<feature type="domain" description="Sialate O-acetylesterase" evidence="3">
    <location>
        <begin position="480"/>
        <end position="578"/>
    </location>
</feature>
<dbReference type="Gene3D" id="2.60.40.10">
    <property type="entry name" value="Immunoglobulins"/>
    <property type="match status" value="1"/>
</dbReference>
<dbReference type="SUPFAM" id="SSF52266">
    <property type="entry name" value="SGNH hydrolase"/>
    <property type="match status" value="2"/>
</dbReference>
<dbReference type="InterPro" id="IPR013830">
    <property type="entry name" value="SGNH_hydro"/>
</dbReference>
<organism evidence="5 6">
    <name type="scientific">Pedobacter yulinensis</name>
    <dbReference type="NCBI Taxonomy" id="2126353"/>
    <lineage>
        <taxon>Bacteria</taxon>
        <taxon>Pseudomonadati</taxon>
        <taxon>Bacteroidota</taxon>
        <taxon>Sphingobacteriia</taxon>
        <taxon>Sphingobacteriales</taxon>
        <taxon>Sphingobacteriaceae</taxon>
        <taxon>Pedobacter</taxon>
    </lineage>
</organism>
<accession>A0A2T3HHX7</accession>
<dbReference type="Gene3D" id="3.40.50.1110">
    <property type="entry name" value="SGNH hydrolase"/>
    <property type="match status" value="2"/>
</dbReference>
<proteinExistence type="predicted"/>
<reference evidence="5 6" key="1">
    <citation type="submission" date="2018-03" db="EMBL/GenBank/DDBJ databases">
        <authorList>
            <person name="Keele B.F."/>
        </authorList>
    </citation>
    <scope>NUCLEOTIDE SEQUENCE [LARGE SCALE GENOMIC DNA]</scope>
    <source>
        <strain evidence="5 6">YL28-9</strain>
    </source>
</reference>
<feature type="domain" description="Sialate O-acetylesterase" evidence="3">
    <location>
        <begin position="302"/>
        <end position="416"/>
    </location>
</feature>
<feature type="domain" description="SGNH hydrolase-type esterase" evidence="4">
    <location>
        <begin position="27"/>
        <end position="203"/>
    </location>
</feature>
<evidence type="ECO:0000259" key="4">
    <source>
        <dbReference type="Pfam" id="PF13472"/>
    </source>
</evidence>
<dbReference type="Proteomes" id="UP000240912">
    <property type="component" value="Unassembled WGS sequence"/>
</dbReference>
<dbReference type="EMBL" id="PYLS01000006">
    <property type="protein sequence ID" value="PST82056.1"/>
    <property type="molecule type" value="Genomic_DNA"/>
</dbReference>
<dbReference type="GO" id="GO:0005975">
    <property type="term" value="P:carbohydrate metabolic process"/>
    <property type="evidence" value="ECO:0007669"/>
    <property type="project" value="TreeGrafter"/>
</dbReference>
<sequence>MKKLVGTIVVALALQLAVRAQPVKVACIGNSVTFGYGLKNPATESYPAVLQQLLGSKYQVGNFGLSGATLLRKGHRPYYKTREFGLAMNFRPDIAIVHLGLNDTDPRNWPDYRDEFAADYSWLLDTLKKQNPAVKIYVCRLTPIFSGHPRFKSGTRDWYWQIQELIPAIARANQASVIDLNKPLQNRPDLFADNLHPDQEGAAIIARTVYSSLTGDFGGFSLSPVFTDHMVLQRNQPIPVSGTANAGAAVTVELNGQRMATQATAAGQWKVVFPPMKHGGPYQMRVSGAGSVREVKDILIGDVWLCSGQSNMAFQLKAATTGKAELQEMKPNPLLRLLKFEQLAETNAEAWSDGVLDRVNKLNYFKGEWKTADAAAVGAFSAVGYYFGKRITEQEQVPVGLIEVAIGGSGIESWIDRYTSDHDAELVDALANWRQSDFIQPWVRERAGVNLKNAAKTRQRHPYEPCYGFEAGIAKLVGFPISGVLWYQGESSAHNPEAYAHSFPILVNSWRRQWGYDFPFYFVQLSSLNRPSWPYFRDVQRKLAQSVPGTAMAITLDLGDSLDVHPRQKQQVGERLALLALKHTYGRNVSASGPVAVKAEQLNGQILISFKEATRLQTRNGAALAGFELLTDQGRHLVPVQTISGKRQVTLQVPPGQQVRAVQYAWQPYSRANLNNEAGLPASTFSINLQ</sequence>
<comment type="caution">
    <text evidence="5">The sequence shown here is derived from an EMBL/GenBank/DDBJ whole genome shotgun (WGS) entry which is preliminary data.</text>
</comment>
<keyword evidence="6" id="KW-1185">Reference proteome</keyword>
<evidence type="ECO:0000313" key="6">
    <source>
        <dbReference type="Proteomes" id="UP000240912"/>
    </source>
</evidence>
<dbReference type="RefSeq" id="WP_107216178.1">
    <property type="nucleotide sequence ID" value="NZ_KZ686270.1"/>
</dbReference>
<feature type="chain" id="PRO_5015480002" evidence="2">
    <location>
        <begin position="21"/>
        <end position="690"/>
    </location>
</feature>
<evidence type="ECO:0000313" key="5">
    <source>
        <dbReference type="EMBL" id="PST82056.1"/>
    </source>
</evidence>
<protein>
    <submittedName>
        <fullName evidence="5">Sialate O-acetylesterase</fullName>
    </submittedName>
</protein>
<dbReference type="GO" id="GO:0001681">
    <property type="term" value="F:sialate O-acetylesterase activity"/>
    <property type="evidence" value="ECO:0007669"/>
    <property type="project" value="InterPro"/>
</dbReference>
<dbReference type="OrthoDB" id="9816001at2"/>
<dbReference type="InterPro" id="IPR039329">
    <property type="entry name" value="SIAE"/>
</dbReference>
<evidence type="ECO:0000259" key="3">
    <source>
        <dbReference type="Pfam" id="PF03629"/>
    </source>
</evidence>
<evidence type="ECO:0000256" key="2">
    <source>
        <dbReference type="SAM" id="SignalP"/>
    </source>
</evidence>
<evidence type="ECO:0000256" key="1">
    <source>
        <dbReference type="ARBA" id="ARBA00022801"/>
    </source>
</evidence>
<gene>
    <name evidence="5" type="ORF">C7T94_14675</name>
</gene>
<dbReference type="InterPro" id="IPR005181">
    <property type="entry name" value="SASA"/>
</dbReference>
<feature type="signal peptide" evidence="2">
    <location>
        <begin position="1"/>
        <end position="20"/>
    </location>
</feature>
<name>A0A2T3HHX7_9SPHI</name>
<keyword evidence="1" id="KW-0378">Hydrolase</keyword>
<dbReference type="PANTHER" id="PTHR22901">
    <property type="entry name" value="SIALATE O-ACETYLESTERASE"/>
    <property type="match status" value="1"/>
</dbReference>
<dbReference type="AlphaFoldDB" id="A0A2T3HHX7"/>
<dbReference type="Pfam" id="PF03629">
    <property type="entry name" value="SASA"/>
    <property type="match status" value="2"/>
</dbReference>
<dbReference type="InterPro" id="IPR036514">
    <property type="entry name" value="SGNH_hydro_sf"/>
</dbReference>
<dbReference type="PANTHER" id="PTHR22901:SF0">
    <property type="entry name" value="SIALATE O-ACETYLESTERASE"/>
    <property type="match status" value="1"/>
</dbReference>
<keyword evidence="2" id="KW-0732">Signal</keyword>
<dbReference type="InterPro" id="IPR013783">
    <property type="entry name" value="Ig-like_fold"/>
</dbReference>